<accession>A0A0J8FY60</accession>
<sequence>MTRLLSSLTLISLVVFVAGCTPTCRGDSCSRPQSSTDKMVIWWPEHMRVQPGPAGERSDHQTVSLER</sequence>
<comment type="caution">
    <text evidence="2">The sequence shown here is derived from an EMBL/GenBank/DDBJ whole genome shotgun (WGS) entry which is preliminary data.</text>
</comment>
<evidence type="ECO:0000256" key="1">
    <source>
        <dbReference type="SAM" id="SignalP"/>
    </source>
</evidence>
<dbReference type="Proteomes" id="UP000037551">
    <property type="component" value="Unassembled WGS sequence"/>
</dbReference>
<dbReference type="STRING" id="1674920.ACR52_11995"/>
<feature type="signal peptide" evidence="1">
    <location>
        <begin position="1"/>
        <end position="17"/>
    </location>
</feature>
<dbReference type="EMBL" id="LFMW01000007">
    <property type="protein sequence ID" value="KMT55282.1"/>
    <property type="molecule type" value="Genomic_DNA"/>
</dbReference>
<keyword evidence="1" id="KW-0732">Signal</keyword>
<dbReference type="PROSITE" id="PS51257">
    <property type="entry name" value="PROKAR_LIPOPROTEIN"/>
    <property type="match status" value="1"/>
</dbReference>
<keyword evidence="3" id="KW-1185">Reference proteome</keyword>
<evidence type="ECO:0000313" key="2">
    <source>
        <dbReference type="EMBL" id="KMT55282.1"/>
    </source>
</evidence>
<dbReference type="InterPro" id="IPR048207">
    <property type="entry name" value="HprT-like"/>
</dbReference>
<dbReference type="RefSeq" id="WP_048724312.1">
    <property type="nucleotide sequence ID" value="NZ_LFMW01000007.1"/>
</dbReference>
<proteinExistence type="predicted"/>
<reference evidence="2 3" key="1">
    <citation type="submission" date="2015-06" db="EMBL/GenBank/DDBJ databases">
        <title>Draft genome sequence of an Antarctic Pseudomonas sp. strain KG01 with full potential for biotechnological applications.</title>
        <authorList>
            <person name="Pavlov M.S."/>
            <person name="Lira F."/>
            <person name="Martinez J.L."/>
            <person name="Marshall S.H."/>
        </authorList>
    </citation>
    <scope>NUCLEOTIDE SEQUENCE [LARGE SCALE GENOMIC DNA]</scope>
    <source>
        <strain evidence="2 3">KG01</strain>
    </source>
</reference>
<evidence type="ECO:0000313" key="3">
    <source>
        <dbReference type="Proteomes" id="UP000037551"/>
    </source>
</evidence>
<dbReference type="PATRIC" id="fig|1674920.3.peg.5233"/>
<name>A0A0J8FY60_9PSED</name>
<protein>
    <submittedName>
        <fullName evidence="2">Type III secretion protein</fullName>
    </submittedName>
</protein>
<dbReference type="NCBIfam" id="NF041532">
    <property type="entry name" value="HprT"/>
    <property type="match status" value="1"/>
</dbReference>
<organism evidence="2 3">
    <name type="scientific">Pseudomonas fildesensis</name>
    <dbReference type="NCBI Taxonomy" id="1674920"/>
    <lineage>
        <taxon>Bacteria</taxon>
        <taxon>Pseudomonadati</taxon>
        <taxon>Pseudomonadota</taxon>
        <taxon>Gammaproteobacteria</taxon>
        <taxon>Pseudomonadales</taxon>
        <taxon>Pseudomonadaceae</taxon>
        <taxon>Pseudomonas</taxon>
    </lineage>
</organism>
<dbReference type="OrthoDB" id="6548477at2"/>
<gene>
    <name evidence="2" type="ORF">ACR52_11995</name>
</gene>
<feature type="chain" id="PRO_5005297948" evidence="1">
    <location>
        <begin position="18"/>
        <end position="67"/>
    </location>
</feature>
<dbReference type="AlphaFoldDB" id="A0A0J8FY60"/>